<proteinExistence type="inferred from homology"/>
<evidence type="ECO:0000256" key="8">
    <source>
        <dbReference type="ARBA" id="ARBA00023136"/>
    </source>
</evidence>
<evidence type="ECO:0000256" key="3">
    <source>
        <dbReference type="ARBA" id="ARBA00022516"/>
    </source>
</evidence>
<comment type="subcellular location">
    <subcellularLocation>
        <location evidence="1">Membrane</location>
        <topology evidence="1">Multi-pass membrane protein</topology>
    </subcellularLocation>
</comment>
<reference evidence="15" key="1">
    <citation type="journal article" date="2019" name="Int. J. Syst. Evol. Microbiol.">
        <title>The Global Catalogue of Microorganisms (GCM) 10K type strain sequencing project: providing services to taxonomists for standard genome sequencing and annotation.</title>
        <authorList>
            <consortium name="The Broad Institute Genomics Platform"/>
            <consortium name="The Broad Institute Genome Sequencing Center for Infectious Disease"/>
            <person name="Wu L."/>
            <person name="Ma J."/>
        </authorList>
    </citation>
    <scope>NUCLEOTIDE SEQUENCE [LARGE SCALE GENOMIC DNA]</scope>
    <source>
        <strain evidence="15">CGMCC 1.15277</strain>
    </source>
</reference>
<evidence type="ECO:0000256" key="6">
    <source>
        <dbReference type="ARBA" id="ARBA00022989"/>
    </source>
</evidence>
<dbReference type="Proteomes" id="UP001596266">
    <property type="component" value="Unassembled WGS sequence"/>
</dbReference>
<evidence type="ECO:0000256" key="9">
    <source>
        <dbReference type="ARBA" id="ARBA00023209"/>
    </source>
</evidence>
<comment type="caution">
    <text evidence="14">The sequence shown here is derived from an EMBL/GenBank/DDBJ whole genome shotgun (WGS) entry which is preliminary data.</text>
</comment>
<feature type="transmembrane region" description="Helical" evidence="13">
    <location>
        <begin position="148"/>
        <end position="167"/>
    </location>
</feature>
<evidence type="ECO:0000256" key="2">
    <source>
        <dbReference type="ARBA" id="ARBA00010441"/>
    </source>
</evidence>
<evidence type="ECO:0000256" key="4">
    <source>
        <dbReference type="ARBA" id="ARBA00022679"/>
    </source>
</evidence>
<evidence type="ECO:0000256" key="7">
    <source>
        <dbReference type="ARBA" id="ARBA00023098"/>
    </source>
</evidence>
<dbReference type="InterPro" id="IPR004570">
    <property type="entry name" value="Phosphatidylglycerol_P_synth"/>
</dbReference>
<keyword evidence="15" id="KW-1185">Reference proteome</keyword>
<dbReference type="InterPro" id="IPR048254">
    <property type="entry name" value="CDP_ALCOHOL_P_TRANSF_CS"/>
</dbReference>
<evidence type="ECO:0000256" key="12">
    <source>
        <dbReference type="SAM" id="MobiDB-lite"/>
    </source>
</evidence>
<feature type="transmembrane region" description="Helical" evidence="13">
    <location>
        <begin position="59"/>
        <end position="79"/>
    </location>
</feature>
<sequence length="223" mass="24584">MTSEVDSPSDDTGSHDTGSHDTGSYDTDRVLTIPNLLSLARLLGVPVFVWLVLAEHRDGLAVLLLMAAGFSDWLDGHLARRWHQISRVGQMLDPVADRLYIGSTIVSLAIRELIPWWLVGLLFARELVLVSLVPFLRTRGYTSLPVHYIGKTATFFLLYAFPLVLLGDGDGTASLVAKVLGWAFSIWGTGLYWWAGLLYVRQTWHLMQTPPAARTARGPEGGA</sequence>
<dbReference type="Gene3D" id="1.20.120.1760">
    <property type="match status" value="1"/>
</dbReference>
<evidence type="ECO:0000313" key="15">
    <source>
        <dbReference type="Proteomes" id="UP001596266"/>
    </source>
</evidence>
<evidence type="ECO:0000256" key="10">
    <source>
        <dbReference type="ARBA" id="ARBA00023264"/>
    </source>
</evidence>
<feature type="transmembrane region" description="Helical" evidence="13">
    <location>
        <begin position="116"/>
        <end position="136"/>
    </location>
</feature>
<protein>
    <submittedName>
        <fullName evidence="14">CDP-alcohol phosphatidyltransferase family protein</fullName>
    </submittedName>
</protein>
<dbReference type="PROSITE" id="PS00379">
    <property type="entry name" value="CDP_ALCOHOL_P_TRANSF"/>
    <property type="match status" value="1"/>
</dbReference>
<keyword evidence="8 13" id="KW-0472">Membrane</keyword>
<evidence type="ECO:0000313" key="14">
    <source>
        <dbReference type="EMBL" id="MFC6396961.1"/>
    </source>
</evidence>
<keyword evidence="7" id="KW-0443">Lipid metabolism</keyword>
<dbReference type="InterPro" id="IPR043130">
    <property type="entry name" value="CDP-OH_PTrfase_TM_dom"/>
</dbReference>
<keyword evidence="10" id="KW-1208">Phospholipid metabolism</keyword>
<organism evidence="14 15">
    <name type="scientific">Luteococcus sanguinis</name>
    <dbReference type="NCBI Taxonomy" id="174038"/>
    <lineage>
        <taxon>Bacteria</taxon>
        <taxon>Bacillati</taxon>
        <taxon>Actinomycetota</taxon>
        <taxon>Actinomycetes</taxon>
        <taxon>Propionibacteriales</taxon>
        <taxon>Propionibacteriaceae</taxon>
        <taxon>Luteococcus</taxon>
    </lineage>
</organism>
<keyword evidence="5 13" id="KW-0812">Transmembrane</keyword>
<dbReference type="PANTHER" id="PTHR14269:SF62">
    <property type="entry name" value="CDP-DIACYLGLYCEROL--GLYCEROL-3-PHOSPHATE 3-PHOSPHATIDYLTRANSFERASE 1, CHLOROPLASTIC"/>
    <property type="match status" value="1"/>
</dbReference>
<feature type="region of interest" description="Disordered" evidence="12">
    <location>
        <begin position="1"/>
        <end position="23"/>
    </location>
</feature>
<dbReference type="EMBL" id="JBHSUA010000018">
    <property type="protein sequence ID" value="MFC6396961.1"/>
    <property type="molecule type" value="Genomic_DNA"/>
</dbReference>
<evidence type="ECO:0000256" key="5">
    <source>
        <dbReference type="ARBA" id="ARBA00022692"/>
    </source>
</evidence>
<keyword evidence="4 11" id="KW-0808">Transferase</keyword>
<evidence type="ECO:0000256" key="11">
    <source>
        <dbReference type="RuleBase" id="RU003750"/>
    </source>
</evidence>
<name>A0ABW1X0V3_9ACTN</name>
<dbReference type="PANTHER" id="PTHR14269">
    <property type="entry name" value="CDP-DIACYLGLYCEROL--GLYCEROL-3-PHOSPHATE 3-PHOSPHATIDYLTRANSFERASE-RELATED"/>
    <property type="match status" value="1"/>
</dbReference>
<feature type="transmembrane region" description="Helical" evidence="13">
    <location>
        <begin position="179"/>
        <end position="200"/>
    </location>
</feature>
<evidence type="ECO:0000256" key="13">
    <source>
        <dbReference type="SAM" id="Phobius"/>
    </source>
</evidence>
<dbReference type="InterPro" id="IPR050324">
    <property type="entry name" value="CDP-alcohol_PTase-I"/>
</dbReference>
<keyword evidence="3" id="KW-0444">Lipid biosynthesis</keyword>
<keyword evidence="6 13" id="KW-1133">Transmembrane helix</keyword>
<evidence type="ECO:0000256" key="1">
    <source>
        <dbReference type="ARBA" id="ARBA00004141"/>
    </source>
</evidence>
<feature type="transmembrane region" description="Helical" evidence="13">
    <location>
        <begin position="36"/>
        <end position="53"/>
    </location>
</feature>
<dbReference type="PIRSF" id="PIRSF000847">
    <property type="entry name" value="Phos_ph_gly_syn"/>
    <property type="match status" value="1"/>
</dbReference>
<dbReference type="Pfam" id="PF01066">
    <property type="entry name" value="CDP-OH_P_transf"/>
    <property type="match status" value="1"/>
</dbReference>
<dbReference type="RefSeq" id="WP_386769461.1">
    <property type="nucleotide sequence ID" value="NZ_BAAAKI010000003.1"/>
</dbReference>
<dbReference type="InterPro" id="IPR000462">
    <property type="entry name" value="CDP-OH_P_trans"/>
</dbReference>
<accession>A0ABW1X0V3</accession>
<comment type="similarity">
    <text evidence="2 11">Belongs to the CDP-alcohol phosphatidyltransferase class-I family.</text>
</comment>
<keyword evidence="9" id="KW-0594">Phospholipid biosynthesis</keyword>
<gene>
    <name evidence="14" type="ORF">ACFP57_08195</name>
</gene>